<keyword evidence="1" id="KW-0812">Transmembrane</keyword>
<proteinExistence type="predicted"/>
<name>A0AAV2H0X3_LYMST</name>
<feature type="non-terminal residue" evidence="2">
    <location>
        <position position="149"/>
    </location>
</feature>
<dbReference type="EMBL" id="CAXITT010000011">
    <property type="protein sequence ID" value="CAL1527001.1"/>
    <property type="molecule type" value="Genomic_DNA"/>
</dbReference>
<keyword evidence="3" id="KW-1185">Reference proteome</keyword>
<sequence>MASIEWLYFLLSQTKMEWLLTSPLYYNISIILSVLSCEEVLPPENLGHQPVSDEHKEEPSSSHGFLNSILNFFKNTPQDETLVSSSGSSDGCSSVIHFEGTQSLSAFYTLLLTGLSLSTLIFLLLFALCSSKRDNKQDARVPKQEIQSP</sequence>
<evidence type="ECO:0000313" key="2">
    <source>
        <dbReference type="EMBL" id="CAL1527001.1"/>
    </source>
</evidence>
<organism evidence="2 3">
    <name type="scientific">Lymnaea stagnalis</name>
    <name type="common">Great pond snail</name>
    <name type="synonym">Helix stagnalis</name>
    <dbReference type="NCBI Taxonomy" id="6523"/>
    <lineage>
        <taxon>Eukaryota</taxon>
        <taxon>Metazoa</taxon>
        <taxon>Spiralia</taxon>
        <taxon>Lophotrochozoa</taxon>
        <taxon>Mollusca</taxon>
        <taxon>Gastropoda</taxon>
        <taxon>Heterobranchia</taxon>
        <taxon>Euthyneura</taxon>
        <taxon>Panpulmonata</taxon>
        <taxon>Hygrophila</taxon>
        <taxon>Lymnaeoidea</taxon>
        <taxon>Lymnaeidae</taxon>
        <taxon>Lymnaea</taxon>
    </lineage>
</organism>
<evidence type="ECO:0000256" key="1">
    <source>
        <dbReference type="SAM" id="Phobius"/>
    </source>
</evidence>
<comment type="caution">
    <text evidence="2">The sequence shown here is derived from an EMBL/GenBank/DDBJ whole genome shotgun (WGS) entry which is preliminary data.</text>
</comment>
<dbReference type="Proteomes" id="UP001497497">
    <property type="component" value="Unassembled WGS sequence"/>
</dbReference>
<gene>
    <name evidence="2" type="ORF">GSLYS_00001178001</name>
</gene>
<reference evidence="2 3" key="1">
    <citation type="submission" date="2024-04" db="EMBL/GenBank/DDBJ databases">
        <authorList>
            <consortium name="Genoscope - CEA"/>
            <person name="William W."/>
        </authorList>
    </citation>
    <scope>NUCLEOTIDE SEQUENCE [LARGE SCALE GENOMIC DNA]</scope>
</reference>
<accession>A0AAV2H0X3</accession>
<dbReference type="AlphaFoldDB" id="A0AAV2H0X3"/>
<keyword evidence="1" id="KW-0472">Membrane</keyword>
<feature type="transmembrane region" description="Helical" evidence="1">
    <location>
        <begin position="106"/>
        <end position="128"/>
    </location>
</feature>
<keyword evidence="1" id="KW-1133">Transmembrane helix</keyword>
<protein>
    <submittedName>
        <fullName evidence="2">Uncharacterized protein</fullName>
    </submittedName>
</protein>
<evidence type="ECO:0000313" key="3">
    <source>
        <dbReference type="Proteomes" id="UP001497497"/>
    </source>
</evidence>